<gene>
    <name evidence="1" type="ORF">DSTB1V02_LOCUS1904</name>
</gene>
<evidence type="ECO:0000313" key="2">
    <source>
        <dbReference type="Proteomes" id="UP000677054"/>
    </source>
</evidence>
<reference evidence="1" key="1">
    <citation type="submission" date="2020-11" db="EMBL/GenBank/DDBJ databases">
        <authorList>
            <person name="Tran Van P."/>
        </authorList>
    </citation>
    <scope>NUCLEOTIDE SEQUENCE</scope>
</reference>
<protein>
    <submittedName>
        <fullName evidence="1">Uncharacterized protein</fullName>
    </submittedName>
</protein>
<sequence length="170" mass="19155">MLLPNAIERKNSHICAWICVDPGAVSATFGCRRPQAAQPLGMVHHHRNARARKDTFHHLHFTRELSSIHRFLHAIVLEVQIHGLTGGLSCVDPGAVSAAFGCRRPQAAQPLGMVHHHRKARARKDTFHHLRFTRELSSIHRFLHAIVLEVQIPLRYAALAFSRRSTILTS</sequence>
<dbReference type="EMBL" id="LR899712">
    <property type="protein sequence ID" value="CAD7241928.1"/>
    <property type="molecule type" value="Genomic_DNA"/>
</dbReference>
<keyword evidence="2" id="KW-1185">Reference proteome</keyword>
<accession>A0A7R8X742</accession>
<organism evidence="1">
    <name type="scientific">Darwinula stevensoni</name>
    <dbReference type="NCBI Taxonomy" id="69355"/>
    <lineage>
        <taxon>Eukaryota</taxon>
        <taxon>Metazoa</taxon>
        <taxon>Ecdysozoa</taxon>
        <taxon>Arthropoda</taxon>
        <taxon>Crustacea</taxon>
        <taxon>Oligostraca</taxon>
        <taxon>Ostracoda</taxon>
        <taxon>Podocopa</taxon>
        <taxon>Podocopida</taxon>
        <taxon>Darwinulocopina</taxon>
        <taxon>Darwinuloidea</taxon>
        <taxon>Darwinulidae</taxon>
        <taxon>Darwinula</taxon>
    </lineage>
</organism>
<dbReference type="Proteomes" id="UP000677054">
    <property type="component" value="Unassembled WGS sequence"/>
</dbReference>
<dbReference type="EMBL" id="CAJPEV010000195">
    <property type="protein sequence ID" value="CAG0882165.1"/>
    <property type="molecule type" value="Genomic_DNA"/>
</dbReference>
<evidence type="ECO:0000313" key="1">
    <source>
        <dbReference type="EMBL" id="CAD7241928.1"/>
    </source>
</evidence>
<dbReference type="AlphaFoldDB" id="A0A7R8X742"/>
<proteinExistence type="predicted"/>
<name>A0A7R8X742_9CRUS</name>